<dbReference type="STRING" id="293613.A1E_03355"/>
<name>A8EZ23_RICCK</name>
<dbReference type="GO" id="GO:0016740">
    <property type="term" value="F:transferase activity"/>
    <property type="evidence" value="ECO:0007669"/>
    <property type="project" value="UniProtKB-KW"/>
</dbReference>
<dbReference type="Proteomes" id="UP000007056">
    <property type="component" value="Chromosome"/>
</dbReference>
<dbReference type="SUPFAM" id="SSF51161">
    <property type="entry name" value="Trimeric LpxA-like enzymes"/>
    <property type="match status" value="1"/>
</dbReference>
<evidence type="ECO:0000313" key="2">
    <source>
        <dbReference type="Proteomes" id="UP000007056"/>
    </source>
</evidence>
<dbReference type="InterPro" id="IPR011004">
    <property type="entry name" value="Trimer_LpxA-like_sf"/>
</dbReference>
<sequence length="127" mass="15020">MGTSFITDNINHPMDWFATAPFFIFKHRNNYTPSYDKRRDIIVGNDVCFGTNSTIFCLELIFGDGAIIIMAKDLPPHSIVASNHAKIIRYRFFDKIIEQLLEIKWWNWDYIIKSLKIFQFLEQILKN</sequence>
<dbReference type="HOGENOM" id="CLU_051638_5_2_5"/>
<gene>
    <name evidence="1" type="ordered locus">A1E_03355</name>
</gene>
<dbReference type="RefSeq" id="WP_012148801.1">
    <property type="nucleotide sequence ID" value="NC_009879.1"/>
</dbReference>
<dbReference type="EMBL" id="CP000409">
    <property type="protein sequence ID" value="ABV73606.1"/>
    <property type="molecule type" value="Genomic_DNA"/>
</dbReference>
<evidence type="ECO:0000313" key="1">
    <source>
        <dbReference type="EMBL" id="ABV73606.1"/>
    </source>
</evidence>
<dbReference type="Gene3D" id="2.160.10.10">
    <property type="entry name" value="Hexapeptide repeat proteins"/>
    <property type="match status" value="1"/>
</dbReference>
<protein>
    <submittedName>
        <fullName evidence="1">Virginiamycin A acetyltransferase</fullName>
    </submittedName>
</protein>
<keyword evidence="1" id="KW-0808">Transferase</keyword>
<proteinExistence type="predicted"/>
<reference evidence="2" key="1">
    <citation type="submission" date="2007-09" db="EMBL/GenBank/DDBJ databases">
        <title>Complete genome sequence of Rickettsia canadensis.</title>
        <authorList>
            <person name="Madan A."/>
            <person name="Fahey J."/>
            <person name="Helton E."/>
            <person name="Ketteman M."/>
            <person name="Madan A."/>
            <person name="Rodrigues S."/>
            <person name="Sanchez A."/>
            <person name="Whiting M."/>
            <person name="Dasch G."/>
            <person name="Eremeeva M."/>
        </authorList>
    </citation>
    <scope>NUCLEOTIDE SEQUENCE [LARGE SCALE GENOMIC DNA]</scope>
    <source>
        <strain evidence="2">McKiel</strain>
    </source>
</reference>
<dbReference type="KEGG" id="rcm:A1E_03355"/>
<dbReference type="eggNOG" id="COG0110">
    <property type="taxonomic scope" value="Bacteria"/>
</dbReference>
<organism evidence="1 2">
    <name type="scientific">Rickettsia canadensis (strain McKiel)</name>
    <dbReference type="NCBI Taxonomy" id="293613"/>
    <lineage>
        <taxon>Bacteria</taxon>
        <taxon>Pseudomonadati</taxon>
        <taxon>Pseudomonadota</taxon>
        <taxon>Alphaproteobacteria</taxon>
        <taxon>Rickettsiales</taxon>
        <taxon>Rickettsiaceae</taxon>
        <taxon>Rickettsieae</taxon>
        <taxon>Rickettsia</taxon>
        <taxon>belli group</taxon>
    </lineage>
</organism>
<accession>A8EZ23</accession>
<dbReference type="AlphaFoldDB" id="A8EZ23"/>